<evidence type="ECO:0000259" key="2">
    <source>
        <dbReference type="Pfam" id="PF00534"/>
    </source>
</evidence>
<dbReference type="STRING" id="1618607.UY86_C0011G0003"/>
<organism evidence="4 5">
    <name type="scientific">Candidatus Adlerbacteria bacterium GW2011_GWB1_54_7</name>
    <dbReference type="NCBI Taxonomy" id="1618607"/>
    <lineage>
        <taxon>Bacteria</taxon>
        <taxon>Candidatus Adleribacteriota</taxon>
    </lineage>
</organism>
<proteinExistence type="predicted"/>
<evidence type="ECO:0000313" key="4">
    <source>
        <dbReference type="EMBL" id="KKW37295.1"/>
    </source>
</evidence>
<dbReference type="Proteomes" id="UP000033852">
    <property type="component" value="Unassembled WGS sequence"/>
</dbReference>
<dbReference type="Gene3D" id="3.40.50.2000">
    <property type="entry name" value="Glycogen Phosphorylase B"/>
    <property type="match status" value="2"/>
</dbReference>
<name>A0A0G1Y2B4_9BACT</name>
<dbReference type="CDD" id="cd03809">
    <property type="entry name" value="GT4_MtfB-like"/>
    <property type="match status" value="1"/>
</dbReference>
<evidence type="ECO:0000313" key="5">
    <source>
        <dbReference type="Proteomes" id="UP000033852"/>
    </source>
</evidence>
<comment type="caution">
    <text evidence="4">The sequence shown here is derived from an EMBL/GenBank/DDBJ whole genome shotgun (WGS) entry which is preliminary data.</text>
</comment>
<dbReference type="InterPro" id="IPR028098">
    <property type="entry name" value="Glyco_trans_4-like_N"/>
</dbReference>
<dbReference type="Pfam" id="PF00534">
    <property type="entry name" value="Glycos_transf_1"/>
    <property type="match status" value="1"/>
</dbReference>
<gene>
    <name evidence="4" type="ORF">UY86_C0011G0003</name>
</gene>
<feature type="domain" description="Glycosyltransferase subfamily 4-like N-terminal" evidence="3">
    <location>
        <begin position="20"/>
        <end position="175"/>
    </location>
</feature>
<dbReference type="PANTHER" id="PTHR46401:SF2">
    <property type="entry name" value="GLYCOSYLTRANSFERASE WBBK-RELATED"/>
    <property type="match status" value="1"/>
</dbReference>
<dbReference type="SUPFAM" id="SSF53756">
    <property type="entry name" value="UDP-Glycosyltransferase/glycogen phosphorylase"/>
    <property type="match status" value="1"/>
</dbReference>
<sequence>MKKIRIALMTHTMDNRPGMGTATVARKTVEGLVADDQFDVTFVHYEKIADPLYERAREIVIPPLPELFFGTRFLRFLLFCWKYRKENFDIVHWFQPRLYPFFWLFPARNIVITAHGGGDALAPQKFSLSKKIFVFIFRHFHSRIDAVVASSNSGKKEIIEAYGIPENKIVVIYLGGSEGFSPLEKRSAANPYILTVSRLVPHKNVGGLIRAYALARNMGISQRLIIVGGRGGAEESVYAEARRSPYRSDIMFVDYAPLEDLKALYAGADLFVFPSLNEGWGMPIIEAFASGVPVVATNLTAVPEAVGDAALLVDPRDERALAGAMAQVLTDKSLSERMVQAGFVQASKFTWDRMARAVTEVYKKLI</sequence>
<evidence type="ECO:0000256" key="1">
    <source>
        <dbReference type="ARBA" id="ARBA00022679"/>
    </source>
</evidence>
<keyword evidence="1 4" id="KW-0808">Transferase</keyword>
<dbReference type="InterPro" id="IPR001296">
    <property type="entry name" value="Glyco_trans_1"/>
</dbReference>
<dbReference type="Pfam" id="PF13439">
    <property type="entry name" value="Glyco_transf_4"/>
    <property type="match status" value="1"/>
</dbReference>
<dbReference type="PANTHER" id="PTHR46401">
    <property type="entry name" value="GLYCOSYLTRANSFERASE WBBK-RELATED"/>
    <property type="match status" value="1"/>
</dbReference>
<reference evidence="4 5" key="1">
    <citation type="journal article" date="2015" name="Nature">
        <title>rRNA introns, odd ribosomes, and small enigmatic genomes across a large radiation of phyla.</title>
        <authorList>
            <person name="Brown C.T."/>
            <person name="Hug L.A."/>
            <person name="Thomas B.C."/>
            <person name="Sharon I."/>
            <person name="Castelle C.J."/>
            <person name="Singh A."/>
            <person name="Wilkins M.J."/>
            <person name="Williams K.H."/>
            <person name="Banfield J.F."/>
        </authorList>
    </citation>
    <scope>NUCLEOTIDE SEQUENCE [LARGE SCALE GENOMIC DNA]</scope>
</reference>
<evidence type="ECO:0000259" key="3">
    <source>
        <dbReference type="Pfam" id="PF13439"/>
    </source>
</evidence>
<dbReference type="AlphaFoldDB" id="A0A0G1Y2B4"/>
<feature type="domain" description="Glycosyl transferase family 1" evidence="2">
    <location>
        <begin position="190"/>
        <end position="342"/>
    </location>
</feature>
<dbReference type="GO" id="GO:0016757">
    <property type="term" value="F:glycosyltransferase activity"/>
    <property type="evidence" value="ECO:0007669"/>
    <property type="project" value="InterPro"/>
</dbReference>
<accession>A0A0G1Y2B4</accession>
<protein>
    <submittedName>
        <fullName evidence="4">Glycosyl transferase group 1</fullName>
    </submittedName>
</protein>
<dbReference type="EMBL" id="LCRR01000011">
    <property type="protein sequence ID" value="KKW37295.1"/>
    <property type="molecule type" value="Genomic_DNA"/>
</dbReference>